<proteinExistence type="predicted"/>
<name>A0A426V382_9ACTN</name>
<keyword evidence="1" id="KW-0732">Signal</keyword>
<protein>
    <recommendedName>
        <fullName evidence="4">Secreted protein</fullName>
    </recommendedName>
</protein>
<organism evidence="2 3">
    <name type="scientific">Glycomyces terrestris</name>
    <dbReference type="NCBI Taxonomy" id="2493553"/>
    <lineage>
        <taxon>Bacteria</taxon>
        <taxon>Bacillati</taxon>
        <taxon>Actinomycetota</taxon>
        <taxon>Actinomycetes</taxon>
        <taxon>Glycomycetales</taxon>
        <taxon>Glycomycetaceae</taxon>
        <taxon>Glycomyces</taxon>
    </lineage>
</organism>
<evidence type="ECO:0000256" key="1">
    <source>
        <dbReference type="SAM" id="SignalP"/>
    </source>
</evidence>
<comment type="caution">
    <text evidence="2">The sequence shown here is derived from an EMBL/GenBank/DDBJ whole genome shotgun (WGS) entry which is preliminary data.</text>
</comment>
<accession>A0A426V382</accession>
<feature type="signal peptide" evidence="1">
    <location>
        <begin position="1"/>
        <end position="33"/>
    </location>
</feature>
<dbReference type="EMBL" id="RSEB01000001">
    <property type="protein sequence ID" value="RRS01301.1"/>
    <property type="molecule type" value="Genomic_DNA"/>
</dbReference>
<dbReference type="RefSeq" id="WP_125245779.1">
    <property type="nucleotide sequence ID" value="NZ_RSEB01000001.1"/>
</dbReference>
<dbReference type="AlphaFoldDB" id="A0A426V382"/>
<sequence length="254" mass="26590">MSTRLRTSLLRSLITAAAGAMTFVLLGSTPAAAHYVYQEAHVYRTNDLCVHERSEISHGDGGGYSRVDVSSTTVMAPGGTFPCSLALAKPTNQIAAKIQVLAWNGSAWYVCAETDWLYNDNVGWQLIIQSRMLGHPLCGDGWYGTMGHGYVWNPATRDWKGGTMWSGNHWLPDHSLDSAAAPAEVPEAGDKVGGLDASGAVVLDADGAPVTVVLGATPPDGPDTAADAGSTVVSEDGAAVVEAPLHSLSELATR</sequence>
<gene>
    <name evidence="2" type="ORF">EIW28_00520</name>
</gene>
<dbReference type="OrthoDB" id="5187457at2"/>
<keyword evidence="3" id="KW-1185">Reference proteome</keyword>
<evidence type="ECO:0000313" key="3">
    <source>
        <dbReference type="Proteomes" id="UP000277256"/>
    </source>
</evidence>
<reference evidence="2 3" key="1">
    <citation type="submission" date="2018-12" db="EMBL/GenBank/DDBJ databases">
        <title>Glycomyces sp. YIM 121974 draft genome.</title>
        <authorList>
            <person name="Li Q."/>
        </authorList>
    </citation>
    <scope>NUCLEOTIDE SEQUENCE [LARGE SCALE GENOMIC DNA]</scope>
    <source>
        <strain evidence="2 3">YIM 121974</strain>
    </source>
</reference>
<feature type="chain" id="PRO_5019433196" description="Secreted protein" evidence="1">
    <location>
        <begin position="34"/>
        <end position="254"/>
    </location>
</feature>
<evidence type="ECO:0008006" key="4">
    <source>
        <dbReference type="Google" id="ProtNLM"/>
    </source>
</evidence>
<dbReference type="Proteomes" id="UP000277256">
    <property type="component" value="Unassembled WGS sequence"/>
</dbReference>
<evidence type="ECO:0000313" key="2">
    <source>
        <dbReference type="EMBL" id="RRS01301.1"/>
    </source>
</evidence>